<dbReference type="GO" id="GO:0030870">
    <property type="term" value="C:Mre11 complex"/>
    <property type="evidence" value="ECO:0007669"/>
    <property type="project" value="InterPro"/>
</dbReference>
<dbReference type="InterPro" id="IPR040227">
    <property type="entry name" value="Nibrin-rel"/>
</dbReference>
<dbReference type="OrthoDB" id="552194at2759"/>
<dbReference type="HOGENOM" id="CLU_007603_0_0_1"/>
<feature type="region of interest" description="Disordered" evidence="1">
    <location>
        <begin position="527"/>
        <end position="619"/>
    </location>
</feature>
<feature type="region of interest" description="Disordered" evidence="1">
    <location>
        <begin position="903"/>
        <end position="968"/>
    </location>
</feature>
<dbReference type="GO" id="GO:0000724">
    <property type="term" value="P:double-strand break repair via homologous recombination"/>
    <property type="evidence" value="ECO:0007669"/>
    <property type="project" value="TreeGrafter"/>
</dbReference>
<keyword evidence="3" id="KW-1185">Reference proteome</keyword>
<accession>A0A0C9XCF7</accession>
<dbReference type="GO" id="GO:0003684">
    <property type="term" value="F:damaged DNA binding"/>
    <property type="evidence" value="ECO:0007669"/>
    <property type="project" value="TreeGrafter"/>
</dbReference>
<dbReference type="AlphaFoldDB" id="A0A0C9XCF7"/>
<organism evidence="2 3">
    <name type="scientific">Laccaria amethystina LaAM-08-1</name>
    <dbReference type="NCBI Taxonomy" id="1095629"/>
    <lineage>
        <taxon>Eukaryota</taxon>
        <taxon>Fungi</taxon>
        <taxon>Dikarya</taxon>
        <taxon>Basidiomycota</taxon>
        <taxon>Agaricomycotina</taxon>
        <taxon>Agaricomycetes</taxon>
        <taxon>Agaricomycetidae</taxon>
        <taxon>Agaricales</taxon>
        <taxon>Agaricineae</taxon>
        <taxon>Hydnangiaceae</taxon>
        <taxon>Laccaria</taxon>
    </lineage>
</organism>
<reference evidence="2 3" key="1">
    <citation type="submission" date="2014-04" db="EMBL/GenBank/DDBJ databases">
        <authorList>
            <consortium name="DOE Joint Genome Institute"/>
            <person name="Kuo A."/>
            <person name="Kohler A."/>
            <person name="Nagy L.G."/>
            <person name="Floudas D."/>
            <person name="Copeland A."/>
            <person name="Barry K.W."/>
            <person name="Cichocki N."/>
            <person name="Veneault-Fourrey C."/>
            <person name="LaButti K."/>
            <person name="Lindquist E.A."/>
            <person name="Lipzen A."/>
            <person name="Lundell T."/>
            <person name="Morin E."/>
            <person name="Murat C."/>
            <person name="Sun H."/>
            <person name="Tunlid A."/>
            <person name="Henrissat B."/>
            <person name="Grigoriev I.V."/>
            <person name="Hibbett D.S."/>
            <person name="Martin F."/>
            <person name="Nordberg H.P."/>
            <person name="Cantor M.N."/>
            <person name="Hua S.X."/>
        </authorList>
    </citation>
    <scope>NUCLEOTIDE SEQUENCE [LARGE SCALE GENOMIC DNA]</scope>
    <source>
        <strain evidence="2 3">LaAM-08-1</strain>
    </source>
</reference>
<proteinExistence type="predicted"/>
<feature type="compositionally biased region" description="Low complexity" evidence="1">
    <location>
        <begin position="921"/>
        <end position="932"/>
    </location>
</feature>
<evidence type="ECO:0000313" key="3">
    <source>
        <dbReference type="Proteomes" id="UP000054477"/>
    </source>
</evidence>
<sequence length="968" mass="104919">MWLITGPFDGEVVGELNFQKTKLLKTDTTYPVGRKDRPLSLASKKVSHDHCEFIVGNFTVDQVGDPTSRPSLHFNNKKDKGIRVNRGDQLVIANPSSTEELQDGDVVSIITGLQVTVKWASVCCYAPNPRGKAPVSLEACASLGIHLVQTPNSHVTHHLTLTYIANALTATSLLSASQFVKPEWLHEVVRLGNLPKNSDPSSGTSLEDIFLLPQISKFRPNFSPSLPPSQKIFKVWEPNEERVNMFQSYRFICIGEKAREIESGMRELIHHGGGSLETFDVQSGVAKLHKALTRSQAKEGKKTVVVGDDDAMSTAVGKLAWKDLVVEAKSFNSAPIDPERIVQAVFDVDATILDNSDSMDIDEGPRSSPLPDVIPNTLPEEPSLQPSPKTQVPVRRLTRRVVSREPSVQPPACPITPELESQEEASTRPRRALTRRVNDGKPLVTGLDDPSSILDAVPDLPVRLSPPSMVVDLTAPTPARSSRLKRRVGGAASAIQNTLDTDTFSSGIGETIGEPPLKKFKALFEASNPDQQPGAGSFDILQSSQSQTQTQSQTQSKATRSSRGGNNSSLGILREEEEESQSVEAPPAAAQRGTKRGFDSVNGEEEMGNAAAPSKPAAKKMAVENVNGVEKATAAAVGRAASKPPSTVKPLKQTKTGAPAGIHDTDAAFLKAIASTKRGKKTEDAFDREFNNLKISKPDLEHEEQEKEWGVLADFGDDSGIRGNFMVVMEMEIFRKDDGSCARSSQVVNVDWEGKPNFKKFKKKFHVGAGSRVELVPSEINDYGIGPSYWKGGSQTQNGFDASEVQTQPPNRVPRAIQGKTKIMTAAPPPSPSPEVKLDEDEEIPPPAPKVKSKPPSRAGSAIPPKRASSRSKEPAKSKALFLDSDDDIKEVVVLEEESHVMDLTLQEDDEDQTLRSSAGTKSSARSAPSSRKATRQPARGKKAMPVIVDDDSDDGAVFKGFRGNKKR</sequence>
<feature type="compositionally biased region" description="Low complexity" evidence="1">
    <location>
        <begin position="582"/>
        <end position="591"/>
    </location>
</feature>
<feature type="compositionally biased region" description="Basic residues" evidence="1">
    <location>
        <begin position="933"/>
        <end position="943"/>
    </location>
</feature>
<dbReference type="PANTHER" id="PTHR12162:SF0">
    <property type="entry name" value="NIBRIN"/>
    <property type="match status" value="1"/>
</dbReference>
<feature type="region of interest" description="Disordered" evidence="1">
    <location>
        <begin position="471"/>
        <end position="492"/>
    </location>
</feature>
<name>A0A0C9XCF7_9AGAR</name>
<feature type="compositionally biased region" description="Low complexity" evidence="1">
    <location>
        <begin position="610"/>
        <end position="619"/>
    </location>
</feature>
<protein>
    <submittedName>
        <fullName evidence="2">Unplaced genomic scaffold K443scaffold_283, whole genome shotgun sequence</fullName>
    </submittedName>
</protein>
<dbReference type="GO" id="GO:0007095">
    <property type="term" value="P:mitotic G2 DNA damage checkpoint signaling"/>
    <property type="evidence" value="ECO:0007669"/>
    <property type="project" value="InterPro"/>
</dbReference>
<feature type="region of interest" description="Disordered" evidence="1">
    <location>
        <begin position="820"/>
        <end position="888"/>
    </location>
</feature>
<feature type="region of interest" description="Disordered" evidence="1">
    <location>
        <begin position="635"/>
        <end position="660"/>
    </location>
</feature>
<dbReference type="PANTHER" id="PTHR12162">
    <property type="entry name" value="NIBRIN-RELATED"/>
    <property type="match status" value="1"/>
</dbReference>
<dbReference type="Proteomes" id="UP000054477">
    <property type="component" value="Unassembled WGS sequence"/>
</dbReference>
<evidence type="ECO:0000313" key="2">
    <source>
        <dbReference type="EMBL" id="KIJ93917.1"/>
    </source>
</evidence>
<gene>
    <name evidence="2" type="ORF">K443DRAFT_111330</name>
</gene>
<reference evidence="3" key="2">
    <citation type="submission" date="2015-01" db="EMBL/GenBank/DDBJ databases">
        <title>Evolutionary Origins and Diversification of the Mycorrhizal Mutualists.</title>
        <authorList>
            <consortium name="DOE Joint Genome Institute"/>
            <consortium name="Mycorrhizal Genomics Consortium"/>
            <person name="Kohler A."/>
            <person name="Kuo A."/>
            <person name="Nagy L.G."/>
            <person name="Floudas D."/>
            <person name="Copeland A."/>
            <person name="Barry K.W."/>
            <person name="Cichocki N."/>
            <person name="Veneault-Fourrey C."/>
            <person name="LaButti K."/>
            <person name="Lindquist E.A."/>
            <person name="Lipzen A."/>
            <person name="Lundell T."/>
            <person name="Morin E."/>
            <person name="Murat C."/>
            <person name="Riley R."/>
            <person name="Ohm R."/>
            <person name="Sun H."/>
            <person name="Tunlid A."/>
            <person name="Henrissat B."/>
            <person name="Grigoriev I.V."/>
            <person name="Hibbett D.S."/>
            <person name="Martin F."/>
        </authorList>
    </citation>
    <scope>NUCLEOTIDE SEQUENCE [LARGE SCALE GENOMIC DNA]</scope>
    <source>
        <strain evidence="3">LaAM-08-1</strain>
    </source>
</reference>
<feature type="compositionally biased region" description="Low complexity" evidence="1">
    <location>
        <begin position="542"/>
        <end position="569"/>
    </location>
</feature>
<evidence type="ECO:0000256" key="1">
    <source>
        <dbReference type="SAM" id="MobiDB-lite"/>
    </source>
</evidence>
<dbReference type="EMBL" id="KN838818">
    <property type="protein sequence ID" value="KIJ93917.1"/>
    <property type="molecule type" value="Genomic_DNA"/>
</dbReference>
<feature type="region of interest" description="Disordered" evidence="1">
    <location>
        <begin position="356"/>
        <end position="431"/>
    </location>
</feature>